<dbReference type="Proteomes" id="UP000284706">
    <property type="component" value="Unassembled WGS sequence"/>
</dbReference>
<comment type="similarity">
    <text evidence="2">Belongs to the ERG4/ERG24 family.</text>
</comment>
<keyword evidence="14" id="KW-0753">Steroid metabolism</keyword>
<dbReference type="EMBL" id="NHYE01001386">
    <property type="protein sequence ID" value="PPQ96234.1"/>
    <property type="molecule type" value="Genomic_DNA"/>
</dbReference>
<feature type="transmembrane region" description="Helical" evidence="20">
    <location>
        <begin position="235"/>
        <end position="251"/>
    </location>
</feature>
<keyword evidence="6" id="KW-0521">NADP</keyword>
<evidence type="ECO:0000256" key="7">
    <source>
        <dbReference type="ARBA" id="ARBA00022955"/>
    </source>
</evidence>
<comment type="caution">
    <text evidence="21">The sequence shown here is derived from an EMBL/GenBank/DDBJ whole genome shotgun (WGS) entry which is preliminary data.</text>
</comment>
<keyword evidence="12 20" id="KW-0472">Membrane</keyword>
<evidence type="ECO:0000256" key="20">
    <source>
        <dbReference type="SAM" id="Phobius"/>
    </source>
</evidence>
<keyword evidence="11" id="KW-0443">Lipid metabolism</keyword>
<gene>
    <name evidence="21" type="ORF">CVT26_005561</name>
</gene>
<keyword evidence="9" id="KW-0560">Oxidoreductase</keyword>
<dbReference type="InterPro" id="IPR001171">
    <property type="entry name" value="ERG24_DHCR-like"/>
</dbReference>
<evidence type="ECO:0000256" key="12">
    <source>
        <dbReference type="ARBA" id="ARBA00023136"/>
    </source>
</evidence>
<evidence type="ECO:0000256" key="8">
    <source>
        <dbReference type="ARBA" id="ARBA00022989"/>
    </source>
</evidence>
<evidence type="ECO:0000256" key="16">
    <source>
        <dbReference type="ARBA" id="ARBA00060638"/>
    </source>
</evidence>
<evidence type="ECO:0000256" key="19">
    <source>
        <dbReference type="ARBA" id="ARBA00083315"/>
    </source>
</evidence>
<dbReference type="FunCoup" id="A0A409XZN2">
    <property type="interactions" value="147"/>
</dbReference>
<accession>A0A409XZN2</accession>
<keyword evidence="5 20" id="KW-0812">Transmembrane</keyword>
<reference evidence="21 22" key="1">
    <citation type="journal article" date="2018" name="Evol. Lett.">
        <title>Horizontal gene cluster transfer increased hallucinogenic mushroom diversity.</title>
        <authorList>
            <person name="Reynolds H.T."/>
            <person name="Vijayakumar V."/>
            <person name="Gluck-Thaler E."/>
            <person name="Korotkin H.B."/>
            <person name="Matheny P.B."/>
            <person name="Slot J.C."/>
        </authorList>
    </citation>
    <scope>NUCLEOTIDE SEQUENCE [LARGE SCALE GENOMIC DNA]</scope>
    <source>
        <strain evidence="21 22">SRW20</strain>
    </source>
</reference>
<dbReference type="GO" id="GO:0006696">
    <property type="term" value="P:ergosterol biosynthetic process"/>
    <property type="evidence" value="ECO:0007669"/>
    <property type="project" value="TreeGrafter"/>
</dbReference>
<keyword evidence="13" id="KW-1207">Sterol metabolism</keyword>
<dbReference type="PANTHER" id="PTHR21257">
    <property type="entry name" value="DELTA(14)-STEROL REDUCTASE"/>
    <property type="match status" value="1"/>
</dbReference>
<keyword evidence="8 20" id="KW-1133">Transmembrane helix</keyword>
<evidence type="ECO:0000256" key="2">
    <source>
        <dbReference type="ARBA" id="ARBA00005402"/>
    </source>
</evidence>
<proteinExistence type="inferred from homology"/>
<keyword evidence="22" id="KW-1185">Reference proteome</keyword>
<keyword evidence="4" id="KW-0444">Lipid biosynthesis</keyword>
<feature type="transmembrane region" description="Helical" evidence="20">
    <location>
        <begin position="144"/>
        <end position="166"/>
    </location>
</feature>
<dbReference type="GO" id="GO:0005789">
    <property type="term" value="C:endoplasmic reticulum membrane"/>
    <property type="evidence" value="ECO:0007669"/>
    <property type="project" value="TreeGrafter"/>
</dbReference>
<comment type="catalytic activity">
    <reaction evidence="15">
        <text>4,4-dimethyl-5alpha-cholesta-8,24-dien-3beta-ol + NADP(+) = 4,4-dimethyl-5alpha-cholesta-8,14,24-trien-3beta-ol + NADPH + H(+)</text>
        <dbReference type="Rhea" id="RHEA:18561"/>
        <dbReference type="ChEBI" id="CHEBI:15378"/>
        <dbReference type="ChEBI" id="CHEBI:17813"/>
        <dbReference type="ChEBI" id="CHEBI:18364"/>
        <dbReference type="ChEBI" id="CHEBI:57783"/>
        <dbReference type="ChEBI" id="CHEBI:58349"/>
        <dbReference type="EC" id="1.3.1.70"/>
    </reaction>
    <physiologicalReaction direction="right-to-left" evidence="15">
        <dbReference type="Rhea" id="RHEA:18563"/>
    </physiologicalReaction>
</comment>
<dbReference type="FunFam" id="1.20.120.1630:FF:000009">
    <property type="entry name" value="C-14 sterol reductase"/>
    <property type="match status" value="1"/>
</dbReference>
<evidence type="ECO:0000256" key="5">
    <source>
        <dbReference type="ARBA" id="ARBA00022692"/>
    </source>
</evidence>
<evidence type="ECO:0000256" key="14">
    <source>
        <dbReference type="ARBA" id="ARBA00023221"/>
    </source>
</evidence>
<evidence type="ECO:0000256" key="15">
    <source>
        <dbReference type="ARBA" id="ARBA00052254"/>
    </source>
</evidence>
<evidence type="ECO:0000256" key="17">
    <source>
        <dbReference type="ARBA" id="ARBA00074394"/>
    </source>
</evidence>
<evidence type="ECO:0000313" key="22">
    <source>
        <dbReference type="Proteomes" id="UP000284706"/>
    </source>
</evidence>
<keyword evidence="7" id="KW-0752">Steroid biosynthesis</keyword>
<comment type="subcellular location">
    <subcellularLocation>
        <location evidence="1">Membrane</location>
        <topology evidence="1">Multi-pass membrane protein</topology>
    </subcellularLocation>
</comment>
<evidence type="ECO:0000256" key="1">
    <source>
        <dbReference type="ARBA" id="ARBA00004141"/>
    </source>
</evidence>
<dbReference type="Pfam" id="PF01222">
    <property type="entry name" value="ERG4_ERG24"/>
    <property type="match status" value="1"/>
</dbReference>
<evidence type="ECO:0000256" key="13">
    <source>
        <dbReference type="ARBA" id="ARBA00023166"/>
    </source>
</evidence>
<feature type="transmembrane region" description="Helical" evidence="20">
    <location>
        <begin position="301"/>
        <end position="320"/>
    </location>
</feature>
<evidence type="ECO:0000256" key="18">
    <source>
        <dbReference type="ARBA" id="ARBA00077841"/>
    </source>
</evidence>
<organism evidence="21 22">
    <name type="scientific">Gymnopilus dilepis</name>
    <dbReference type="NCBI Taxonomy" id="231916"/>
    <lineage>
        <taxon>Eukaryota</taxon>
        <taxon>Fungi</taxon>
        <taxon>Dikarya</taxon>
        <taxon>Basidiomycota</taxon>
        <taxon>Agaricomycotina</taxon>
        <taxon>Agaricomycetes</taxon>
        <taxon>Agaricomycetidae</taxon>
        <taxon>Agaricales</taxon>
        <taxon>Agaricineae</taxon>
        <taxon>Hymenogastraceae</taxon>
        <taxon>Gymnopilus</taxon>
    </lineage>
</organism>
<dbReference type="OrthoDB" id="10262235at2759"/>
<sequence>MSSNLNPRTQHYEFLGPPGALAVSIGVPTMTYLLYFGCSEAAGGCQPDLSSVPQRLLHSVTSPDFWKSLWDTEATLAYLAWYAFCVVAWAVLPGDWVPGTTLRNGGKKLYKINAFSTFLLALGVASGIVLRYGPESFTFIYNKWVGLVTASLLMSFVQAVYCYAISFRDGKLLALGGNTGNFIYDWFIGRELNPSIGSLDLKSFNELRPGLILWVLINISMVCEQATRRGGFTKVTDSMWLVLAFQTWYVADGLYNEPALFTTMDITSDGFGFMLAVGDLTWVPFVYSLQARYLAFHPVELGPMNTILILLVNFLGYYIFRDANGEKNDFRNGRNPKNLSFMTTKKGSKLLTSGWWGRSRHPNYFGDLIMALAWSLPTGFDTPITYFYVVYFAVLLIHRQLRDDEACAKKHGEDWETYKKLVPYRIIPYVY</sequence>
<dbReference type="PANTHER" id="PTHR21257:SF52">
    <property type="entry name" value="DELTA(14)-STEROL REDUCTASE TM7SF2"/>
    <property type="match status" value="1"/>
</dbReference>
<dbReference type="STRING" id="231916.A0A409XZN2"/>
<feature type="transmembrane region" description="Helical" evidence="20">
    <location>
        <begin position="75"/>
        <end position="92"/>
    </location>
</feature>
<dbReference type="GO" id="GO:0050613">
    <property type="term" value="F:Delta14-sterol reductase activity"/>
    <property type="evidence" value="ECO:0007669"/>
    <property type="project" value="UniProtKB-EC"/>
</dbReference>
<keyword evidence="10" id="KW-0756">Sterol biosynthesis</keyword>
<comment type="pathway">
    <text evidence="16">Steroid biosynthesis; zymosterol biosynthesis; zymosterol from lanosterol: step 2/6.</text>
</comment>
<evidence type="ECO:0000256" key="4">
    <source>
        <dbReference type="ARBA" id="ARBA00022516"/>
    </source>
</evidence>
<evidence type="ECO:0000256" key="10">
    <source>
        <dbReference type="ARBA" id="ARBA00023011"/>
    </source>
</evidence>
<dbReference type="InParanoid" id="A0A409XZN2"/>
<dbReference type="EC" id="1.3.1.70" evidence="3"/>
<evidence type="ECO:0000313" key="21">
    <source>
        <dbReference type="EMBL" id="PPQ96234.1"/>
    </source>
</evidence>
<evidence type="ECO:0000256" key="11">
    <source>
        <dbReference type="ARBA" id="ARBA00023098"/>
    </source>
</evidence>
<evidence type="ECO:0000256" key="9">
    <source>
        <dbReference type="ARBA" id="ARBA00023002"/>
    </source>
</evidence>
<evidence type="ECO:0000256" key="6">
    <source>
        <dbReference type="ARBA" id="ARBA00022857"/>
    </source>
</evidence>
<feature type="transmembrane region" description="Helical" evidence="20">
    <location>
        <begin position="271"/>
        <end position="289"/>
    </location>
</feature>
<feature type="transmembrane region" description="Helical" evidence="20">
    <location>
        <begin position="112"/>
        <end position="132"/>
    </location>
</feature>
<protein>
    <recommendedName>
        <fullName evidence="17">Delta(14)-sterol reductase ERG24</fullName>
        <ecNumber evidence="3">1.3.1.70</ecNumber>
    </recommendedName>
    <alternativeName>
        <fullName evidence="19">C-14 sterol reductase ERG24</fullName>
    </alternativeName>
    <alternativeName>
        <fullName evidence="18">Sterol C14-reductase ERG24</fullName>
    </alternativeName>
</protein>
<dbReference type="Gene3D" id="1.20.120.1630">
    <property type="match status" value="1"/>
</dbReference>
<evidence type="ECO:0000256" key="3">
    <source>
        <dbReference type="ARBA" id="ARBA00012413"/>
    </source>
</evidence>
<dbReference type="AlphaFoldDB" id="A0A409XZN2"/>
<name>A0A409XZN2_9AGAR</name>